<gene>
    <name evidence="1" type="ORF">FHP29_12660</name>
</gene>
<name>A0A5C4VVB2_9ACTN</name>
<keyword evidence="2" id="KW-1185">Reference proteome</keyword>
<accession>A0A5C4VVB2</accession>
<dbReference type="AlphaFoldDB" id="A0A5C4VVB2"/>
<proteinExistence type="predicted"/>
<reference evidence="1 2" key="1">
    <citation type="journal article" date="2016" name="Int. J. Syst. Evol. Microbiol.">
        <title>Nocardioides albidus sp. nov., an actinobacterium isolated from garden soil.</title>
        <authorList>
            <person name="Singh H."/>
            <person name="Du J."/>
            <person name="Trinh H."/>
            <person name="Won K."/>
            <person name="Yang J.E."/>
            <person name="Yin C."/>
            <person name="Kook M."/>
            <person name="Yi T.H."/>
        </authorList>
    </citation>
    <scope>NUCLEOTIDE SEQUENCE [LARGE SCALE GENOMIC DNA]</scope>
    <source>
        <strain evidence="1 2">CCTCC AB 2015297</strain>
    </source>
</reference>
<evidence type="ECO:0000313" key="2">
    <source>
        <dbReference type="Proteomes" id="UP000313231"/>
    </source>
</evidence>
<dbReference type="SUPFAM" id="SSF55486">
    <property type="entry name" value="Metalloproteases ('zincins'), catalytic domain"/>
    <property type="match status" value="1"/>
</dbReference>
<evidence type="ECO:0000313" key="1">
    <source>
        <dbReference type="EMBL" id="TNM39711.1"/>
    </source>
</evidence>
<dbReference type="EMBL" id="VDMP01000024">
    <property type="protein sequence ID" value="TNM39711.1"/>
    <property type="molecule type" value="Genomic_DNA"/>
</dbReference>
<dbReference type="Proteomes" id="UP000313231">
    <property type="component" value="Unassembled WGS sequence"/>
</dbReference>
<dbReference type="RefSeq" id="WP_139623200.1">
    <property type="nucleotide sequence ID" value="NZ_VDMP01000024.1"/>
</dbReference>
<protein>
    <submittedName>
        <fullName evidence="1">Uncharacterized protein</fullName>
    </submittedName>
</protein>
<comment type="caution">
    <text evidence="1">The sequence shown here is derived from an EMBL/GenBank/DDBJ whole genome shotgun (WGS) entry which is preliminary data.</text>
</comment>
<dbReference type="OrthoDB" id="3837797at2"/>
<sequence>MTPVSMQRLGVRVGNSRLSTFMGPAPSGARLQRVPVSYPDTGETLYENPSSPGATAASQQFEATGYGGGSIDYDIERTADHAVVTVRVQFVSQPRGENRWLVDKAGKLLLDAKGQKQPDPTFAADVGTPKEIPAGDKRRDFATAQCESITKSWNHYDLTSKTIPKAGQAGPDGTSAPAPPATPVTLPLKFVAKPEFALGAKGTHTTIRVYGEDTVADRDGAHPVDSGHWYMNTKANYGDMDLHAISAHEYGHLIGLQDEYFRSDDQTHQMLHKMGGGAKNADAALDQNTLRIMVTAALYPVIESRLTLGIDAIAATFATSYPLLRKQLTGAVRSAWADAGLRAGLVKQIEPALKSPGLKRQLPAIVAFETGENLSNVTRASDALASTSVKYVESVVLGEFLDWQAAMSAAFSTTGADGSSLTIGTEVSSNVSTYGSTGAGKAAAAGIADTVIGGGAPTPKIAPSSTLLGQLADIPKQWETPGKGLDSVYTAAYVGPQISAAADAAVATGAFGKTLGVGQLYLRVLKLVDSTVRASATKAARSFVDDAVHAKVEAQLMGLKSQIETEVAGVLGMKAGALAAKSPADPNVTALATKLHTMLTSQQAPGKYDSAGEITPGAGSAGMDVRHSSSSIMSANDVSKAGFRSDLIQPVVDQFNSKLKHADEESFTAKVSR</sequence>
<organism evidence="1 2">
    <name type="scientific">Nocardioides albidus</name>
    <dbReference type="NCBI Taxonomy" id="1517589"/>
    <lineage>
        <taxon>Bacteria</taxon>
        <taxon>Bacillati</taxon>
        <taxon>Actinomycetota</taxon>
        <taxon>Actinomycetes</taxon>
        <taxon>Propionibacteriales</taxon>
        <taxon>Nocardioidaceae</taxon>
        <taxon>Nocardioides</taxon>
    </lineage>
</organism>